<name>A0ABR8VKF6_9BACI</name>
<dbReference type="EMBL" id="JACSPV010000012">
    <property type="protein sequence ID" value="MBD8005250.1"/>
    <property type="molecule type" value="Genomic_DNA"/>
</dbReference>
<organism evidence="2 3">
    <name type="scientific">Bacillus norwichensis</name>
    <dbReference type="NCBI Taxonomy" id="2762217"/>
    <lineage>
        <taxon>Bacteria</taxon>
        <taxon>Bacillati</taxon>
        <taxon>Bacillota</taxon>
        <taxon>Bacilli</taxon>
        <taxon>Bacillales</taxon>
        <taxon>Bacillaceae</taxon>
        <taxon>Bacillus</taxon>
    </lineage>
</organism>
<evidence type="ECO:0000256" key="1">
    <source>
        <dbReference type="SAM" id="Phobius"/>
    </source>
</evidence>
<protein>
    <submittedName>
        <fullName evidence="2">Uncharacterized protein</fullName>
    </submittedName>
</protein>
<dbReference type="Proteomes" id="UP000648182">
    <property type="component" value="Unassembled WGS sequence"/>
</dbReference>
<gene>
    <name evidence="2" type="ORF">H9631_09170</name>
</gene>
<feature type="transmembrane region" description="Helical" evidence="1">
    <location>
        <begin position="32"/>
        <end position="55"/>
    </location>
</feature>
<sequence length="80" mass="9057">MNNRYLLCLLICSALTYFAVPRIDPAASGMEGIFAVSWLAFAILVFAGNLAALLFPHRHRKRYAENSAGDRKRKERMRAN</sequence>
<keyword evidence="1" id="KW-1133">Transmembrane helix</keyword>
<keyword evidence="1" id="KW-0472">Membrane</keyword>
<dbReference type="RefSeq" id="WP_191812035.1">
    <property type="nucleotide sequence ID" value="NZ_JACSPV010000012.1"/>
</dbReference>
<accession>A0ABR8VKF6</accession>
<keyword evidence="3" id="KW-1185">Reference proteome</keyword>
<comment type="caution">
    <text evidence="2">The sequence shown here is derived from an EMBL/GenBank/DDBJ whole genome shotgun (WGS) entry which is preliminary data.</text>
</comment>
<reference evidence="2 3" key="1">
    <citation type="submission" date="2020-08" db="EMBL/GenBank/DDBJ databases">
        <title>A Genomic Blueprint of the Chicken Gut Microbiome.</title>
        <authorList>
            <person name="Gilroy R."/>
            <person name="Ravi A."/>
            <person name="Getino M."/>
            <person name="Pursley I."/>
            <person name="Horton D.L."/>
            <person name="Alikhan N.-F."/>
            <person name="Baker D."/>
            <person name="Gharbi K."/>
            <person name="Hall N."/>
            <person name="Watson M."/>
            <person name="Adriaenssens E.M."/>
            <person name="Foster-Nyarko E."/>
            <person name="Jarju S."/>
            <person name="Secka A."/>
            <person name="Antonio M."/>
            <person name="Oren A."/>
            <person name="Chaudhuri R."/>
            <person name="La Ragione R.M."/>
            <person name="Hildebrand F."/>
            <person name="Pallen M.J."/>
        </authorList>
    </citation>
    <scope>NUCLEOTIDE SEQUENCE [LARGE SCALE GENOMIC DNA]</scope>
    <source>
        <strain evidence="2 3">Sa1BUA2</strain>
    </source>
</reference>
<evidence type="ECO:0000313" key="2">
    <source>
        <dbReference type="EMBL" id="MBD8005250.1"/>
    </source>
</evidence>
<evidence type="ECO:0000313" key="3">
    <source>
        <dbReference type="Proteomes" id="UP000648182"/>
    </source>
</evidence>
<proteinExistence type="predicted"/>
<keyword evidence="1" id="KW-0812">Transmembrane</keyword>